<organism evidence="2 3">
    <name type="scientific">Lachnospira eligens (strain ATCC 27750 / DSM 3376 / VPI C15-48 / C15-B4)</name>
    <name type="common">Eubacterium eligens</name>
    <dbReference type="NCBI Taxonomy" id="515620"/>
    <lineage>
        <taxon>Bacteria</taxon>
        <taxon>Bacillati</taxon>
        <taxon>Bacillota</taxon>
        <taxon>Clostridia</taxon>
        <taxon>Lachnospirales</taxon>
        <taxon>Lachnospiraceae</taxon>
        <taxon>Lachnospira</taxon>
    </lineage>
</organism>
<feature type="transmembrane region" description="Helical" evidence="1">
    <location>
        <begin position="95"/>
        <end position="115"/>
    </location>
</feature>
<keyword evidence="1" id="KW-1133">Transmembrane helix</keyword>
<proteinExistence type="predicted"/>
<reference evidence="2 3" key="1">
    <citation type="journal article" date="2009" name="Proc. Natl. Acad. Sci. U.S.A.">
        <title>Characterizing a model human gut microbiota composed of members of its two dominant bacterial phyla.</title>
        <authorList>
            <person name="Mahowald M.A."/>
            <person name="Rey F.E."/>
            <person name="Seedorf H."/>
            <person name="Turnbaugh P.J."/>
            <person name="Fulton R.S."/>
            <person name="Wollam A."/>
            <person name="Shah N."/>
            <person name="Wang C."/>
            <person name="Magrini V."/>
            <person name="Wilson R.K."/>
            <person name="Cantarel B.L."/>
            <person name="Coutinho P.M."/>
            <person name="Henrissat B."/>
            <person name="Crock L.W."/>
            <person name="Russell A."/>
            <person name="Verberkmoes N.C."/>
            <person name="Hettich R.L."/>
            <person name="Gordon J.I."/>
        </authorList>
    </citation>
    <scope>NUCLEOTIDE SEQUENCE [LARGE SCALE GENOMIC DNA]</scope>
    <source>
        <strain evidence="3">ATCC 27750 / DSM 3376 / VPI C15-48 / C15-B4</strain>
    </source>
</reference>
<feature type="transmembrane region" description="Helical" evidence="1">
    <location>
        <begin position="244"/>
        <end position="261"/>
    </location>
</feature>
<gene>
    <name evidence="2" type="ordered locus">EUBELI_01227</name>
</gene>
<dbReference type="KEGG" id="eel:EUBELI_01227"/>
<dbReference type="AlphaFoldDB" id="C4Z0W2"/>
<dbReference type="RefSeq" id="WP_012739460.1">
    <property type="nucleotide sequence ID" value="NC_012778.1"/>
</dbReference>
<keyword evidence="3" id="KW-1185">Reference proteome</keyword>
<protein>
    <submittedName>
        <fullName evidence="2">Uncharacterized protein</fullName>
    </submittedName>
</protein>
<keyword evidence="1" id="KW-0472">Membrane</keyword>
<feature type="transmembrane region" description="Helical" evidence="1">
    <location>
        <begin position="306"/>
        <end position="328"/>
    </location>
</feature>
<feature type="transmembrane region" description="Helical" evidence="1">
    <location>
        <begin position="71"/>
        <end position="89"/>
    </location>
</feature>
<evidence type="ECO:0000256" key="1">
    <source>
        <dbReference type="SAM" id="Phobius"/>
    </source>
</evidence>
<dbReference type="HOGENOM" id="CLU_598186_0_0_9"/>
<feature type="transmembrane region" description="Helical" evidence="1">
    <location>
        <begin position="20"/>
        <end position="41"/>
    </location>
</feature>
<dbReference type="STRING" id="515620.EUBELI_01227"/>
<keyword evidence="1" id="KW-0812">Transmembrane</keyword>
<evidence type="ECO:0000313" key="3">
    <source>
        <dbReference type="Proteomes" id="UP000001476"/>
    </source>
</evidence>
<feature type="transmembrane region" description="Helical" evidence="1">
    <location>
        <begin position="47"/>
        <end position="64"/>
    </location>
</feature>
<feature type="transmembrane region" description="Helical" evidence="1">
    <location>
        <begin position="173"/>
        <end position="194"/>
    </location>
</feature>
<accession>C4Z0W2</accession>
<dbReference type="EMBL" id="CP001104">
    <property type="protein sequence ID" value="ACR72225.1"/>
    <property type="molecule type" value="Genomic_DNA"/>
</dbReference>
<feature type="transmembrane region" description="Helical" evidence="1">
    <location>
        <begin position="215"/>
        <end position="238"/>
    </location>
</feature>
<sequence length="457" mass="51418">MSESVARSGNKTLYAARSVVELLSQCVVFMAFAAMIILGVVKKSDEYILYATLVTIPVVITFFVRRYIKSLFLFVTIHIVLIAAAIMLGRTDAESTAYFVSAFVVCVRSVSVRIANVRKTEYMKESRFSTKTEDVNDDEKKAVMQTTERMSVVYCIVMIVGSTLGGQNGSTKLVSFESLMFALFIILCLIGNQLKGVNDLFISNTGKSEFPARRITGINMVTAAVVAVLMIMGMLLFYRGDGGNIFALMGSILGVVFRPLLKLLLMLMKENDEALPQQPTQPINKDDSLYDETEIKDYADNPVMQAVFVAFTVVIITGLLIAAIYVVVRYARKFKESRDDNGDEVEFIGTGRHERKIRRSKHAVEKNNLAVNMQYRKAFKKAAMPDKRKRKEKMAANSLVYMQPADITRNNITSNAATAEKITRSYEKARYSDKNISKEELEFMLDFVKNDKYNKHT</sequence>
<name>C4Z0W2_LACE2</name>
<evidence type="ECO:0000313" key="2">
    <source>
        <dbReference type="EMBL" id="ACR72225.1"/>
    </source>
</evidence>
<dbReference type="GeneID" id="41355946"/>
<dbReference type="Proteomes" id="UP000001476">
    <property type="component" value="Chromosome"/>
</dbReference>